<dbReference type="NCBIfam" id="TIGR01167">
    <property type="entry name" value="LPXTG_anchor"/>
    <property type="match status" value="1"/>
</dbReference>
<dbReference type="EMBL" id="CACRYJ010000007">
    <property type="protein sequence ID" value="VZO35329.1"/>
    <property type="molecule type" value="Genomic_DNA"/>
</dbReference>
<accession>A0A7M4DEI6</accession>
<keyword evidence="2" id="KW-0472">Membrane</keyword>
<gene>
    <name evidence="7" type="ORF">HALOF300_00526</name>
</gene>
<feature type="transmembrane region" description="Helical" evidence="2">
    <location>
        <begin position="1345"/>
        <end position="1366"/>
    </location>
</feature>
<feature type="signal peptide" evidence="3">
    <location>
        <begin position="1"/>
        <end position="42"/>
    </location>
</feature>
<sequence>MRRSRGPGGVLSRLVHGALAVALAATALTAAGALTTTTAANAADGDPFDPDRAAVFLAQDRPTTLYRAAQVGADLTFVAEGTAAVPYNAIGYNTVDNYLYGVQQDTQRLLRIGQGGAAMDLGAITGLNVDSYYQQGTFGAGDSANTLYVRGTLDLGTVYAIDLTTRVATPITLSEEVPNTSDLVALEGYLWGMGNDSRIWRVDLDSGAAGSWETNVPAVTYGGQWVYGNGNLGLSANDSGDVIQLGITNATSANPTFTILSTVNGPTPNSNNDATSNPGPDVDLAIQKTVRSAHTPGGSITFGIHVTNNSAVASSGYYFQDELPASLTNPSSPNTECSFVGNLMTCAYGTMAPGEQRNFEVTATAPNSIDPITNTVTVTGNENDPNLDNNTATVTTSPDYAPGVSVVKSAALDDGAVFAEGSTLEYSFLVTNTGNTDLTAITIDEGDFTGTGELGEISCPGTALASGASATCTADYTLTQADVDAGGVTNTASATGTPPLTPPITSVPSTFDYEDEADDALTVVKTATPASSGTVGQEITYRFAVTNTGGTTLTGVTIDDGDFSGSGDLSAIECPATTLAPGATTTCTATYVLTQTDVDAAGVTNTATATATPPGGGTVDSPPSSVTVQTPDAPAMTLVKSADPTEASAVGDTIAYGLALTNTGNVTLTGVHVDETSFSGSGEISAITCPTTTLAPGATTTCAATYTLTQADVDNGGVTNTAIGGGTPPGGGVIETPPSTVTVDAPEDPSLTVTKTASPVGAAAGNAVTYSFLVTNTGNVTVDEIAIVDEDFSGTGELSAISCPATTLAPDASTTCTATYTLTQADVDSGALHNGATVFGNTPTDGEVDSPPSEVEVELPPNPSLSVVKTATPASVDNAGAEVTYSFLVINTGNVTLDGVAVQEQDFTGTGELSEIVCPTTTLAPTAQTTCTATYELTQADVDAGGVTNVATATGNPPGTDGPVTSPPSETTVGSEPAPGLSVVKTSSPASVATAGDVITYGFLVTNTGNVTLSDVVPVEGEFSGTGELSEIECPANTLAPGEDVTCTATYAVTQEDVDAGGVTNVATATAIPPDTTTGGGTPVEAPPSETEVDVPAAPGLTLVKTADVDRITSAGDQVLFSFLVTNTGNVTLGDLSIADSEFTGTGELGEIVCPADVLAPAESVTCEATYGVTQADVDAGLLSNAATAVGTPPGDVPPVDSPPSQVDIDAPHAPSLTLVKTSDVQTVTAVGQVVTYNFLAINTGNVTLTGMVITEGTFSGAGDVSEVFCPQDSVLPGEEVVCTATYTVQEADLTGASLSNTATATATPPGDGDGGGDPITSDPSTTESGSESPDAALPTTGSQAAWVFALAAVVLLLMGGALVFLRHSRRGADEVLPR</sequence>
<evidence type="ECO:0000313" key="7">
    <source>
        <dbReference type="EMBL" id="VZO35329.1"/>
    </source>
</evidence>
<keyword evidence="2" id="KW-1133">Transmembrane helix</keyword>
<feature type="domain" description="DUF7507" evidence="6">
    <location>
        <begin position="862"/>
        <end position="966"/>
    </location>
</feature>
<dbReference type="InterPro" id="IPR054215">
    <property type="entry name" value="DUF6923"/>
</dbReference>
<dbReference type="InterPro" id="IPR051172">
    <property type="entry name" value="Chlamydia_OmcB"/>
</dbReference>
<dbReference type="Pfam" id="PF21959">
    <property type="entry name" value="DUF6923"/>
    <property type="match status" value="1"/>
</dbReference>
<feature type="domain" description="DUF11" evidence="4">
    <location>
        <begin position="283"/>
        <end position="395"/>
    </location>
</feature>
<dbReference type="InterPro" id="IPR055354">
    <property type="entry name" value="DUF7507"/>
</dbReference>
<dbReference type="RefSeq" id="WP_156739095.1">
    <property type="nucleotide sequence ID" value="NZ_CACRYJ010000007.1"/>
</dbReference>
<evidence type="ECO:0008006" key="9">
    <source>
        <dbReference type="Google" id="ProtNLM"/>
    </source>
</evidence>
<feature type="region of interest" description="Disordered" evidence="1">
    <location>
        <begin position="606"/>
        <end position="626"/>
    </location>
</feature>
<feature type="domain" description="DUF7507" evidence="6">
    <location>
        <begin position="749"/>
        <end position="850"/>
    </location>
</feature>
<feature type="domain" description="DUF7507" evidence="6">
    <location>
        <begin position="1098"/>
        <end position="1200"/>
    </location>
</feature>
<feature type="domain" description="DUF7507" evidence="6">
    <location>
        <begin position="520"/>
        <end position="621"/>
    </location>
</feature>
<dbReference type="PANTHER" id="PTHR34819:SF3">
    <property type="entry name" value="CELL SURFACE PROTEIN"/>
    <property type="match status" value="1"/>
</dbReference>
<evidence type="ECO:0000259" key="4">
    <source>
        <dbReference type="Pfam" id="PF01345"/>
    </source>
</evidence>
<keyword evidence="8" id="KW-1185">Reference proteome</keyword>
<evidence type="ECO:0000256" key="2">
    <source>
        <dbReference type="SAM" id="Phobius"/>
    </source>
</evidence>
<proteinExistence type="predicted"/>
<feature type="region of interest" description="Disordered" evidence="1">
    <location>
        <begin position="1300"/>
        <end position="1339"/>
    </location>
</feature>
<name>A0A7M4DEI6_9MICO</name>
<dbReference type="InterPro" id="IPR047589">
    <property type="entry name" value="DUF11_rpt"/>
</dbReference>
<evidence type="ECO:0000256" key="3">
    <source>
        <dbReference type="SAM" id="SignalP"/>
    </source>
</evidence>
<feature type="domain" description="DUF7507" evidence="6">
    <location>
        <begin position="633"/>
        <end position="735"/>
    </location>
</feature>
<feature type="region of interest" description="Disordered" evidence="1">
    <location>
        <begin position="1071"/>
        <end position="1093"/>
    </location>
</feature>
<feature type="domain" description="DUF7507" evidence="6">
    <location>
        <begin position="978"/>
        <end position="1077"/>
    </location>
</feature>
<feature type="region of interest" description="Disordered" evidence="1">
    <location>
        <begin position="953"/>
        <end position="978"/>
    </location>
</feature>
<comment type="caution">
    <text evidence="7">The sequence shown here is derived from an EMBL/GenBank/DDBJ whole genome shotgun (WGS) entry which is preliminary data.</text>
</comment>
<evidence type="ECO:0000313" key="8">
    <source>
        <dbReference type="Proteomes" id="UP000419743"/>
    </source>
</evidence>
<evidence type="ECO:0000259" key="5">
    <source>
        <dbReference type="Pfam" id="PF21959"/>
    </source>
</evidence>
<feature type="compositionally biased region" description="Low complexity" evidence="1">
    <location>
        <begin position="1300"/>
        <end position="1311"/>
    </location>
</feature>
<dbReference type="Pfam" id="PF01345">
    <property type="entry name" value="DUF11"/>
    <property type="match status" value="1"/>
</dbReference>
<dbReference type="Pfam" id="PF24346">
    <property type="entry name" value="DUF7507"/>
    <property type="match status" value="8"/>
</dbReference>
<reference evidence="7 8" key="1">
    <citation type="submission" date="2019-11" db="EMBL/GenBank/DDBJ databases">
        <authorList>
            <person name="Criscuolo A."/>
        </authorList>
    </citation>
    <scope>NUCLEOTIDE SEQUENCE [LARGE SCALE GENOMIC DNA]</scope>
    <source>
        <strain evidence="7">CIP111667</strain>
    </source>
</reference>
<evidence type="ECO:0000256" key="1">
    <source>
        <dbReference type="SAM" id="MobiDB-lite"/>
    </source>
</evidence>
<feature type="domain" description="DUF7507" evidence="6">
    <location>
        <begin position="401"/>
        <end position="506"/>
    </location>
</feature>
<dbReference type="NCBIfam" id="TIGR01451">
    <property type="entry name" value="B_ant_repeat"/>
    <property type="match status" value="3"/>
</dbReference>
<evidence type="ECO:0000259" key="6">
    <source>
        <dbReference type="Pfam" id="PF24346"/>
    </source>
</evidence>
<feature type="chain" id="PRO_5029626035" description="DUF11 domain-containing protein" evidence="3">
    <location>
        <begin position="43"/>
        <end position="1379"/>
    </location>
</feature>
<protein>
    <recommendedName>
        <fullName evidence="9">DUF11 domain-containing protein</fullName>
    </recommendedName>
</protein>
<feature type="domain" description="DUF6923" evidence="5">
    <location>
        <begin position="56"/>
        <end position="279"/>
    </location>
</feature>
<feature type="domain" description="DUF7507" evidence="6">
    <location>
        <begin position="1214"/>
        <end position="1312"/>
    </location>
</feature>
<dbReference type="PANTHER" id="PTHR34819">
    <property type="entry name" value="LARGE CYSTEINE-RICH PERIPLASMIC PROTEIN OMCB"/>
    <property type="match status" value="1"/>
</dbReference>
<dbReference type="Proteomes" id="UP000419743">
    <property type="component" value="Unassembled WGS sequence"/>
</dbReference>
<organism evidence="7 8">
    <name type="scientific">Occultella aeris</name>
    <dbReference type="NCBI Taxonomy" id="2761496"/>
    <lineage>
        <taxon>Bacteria</taxon>
        <taxon>Bacillati</taxon>
        <taxon>Actinomycetota</taxon>
        <taxon>Actinomycetes</taxon>
        <taxon>Micrococcales</taxon>
        <taxon>Ruaniaceae</taxon>
        <taxon>Occultella</taxon>
    </lineage>
</organism>
<keyword evidence="3" id="KW-0732">Signal</keyword>
<keyword evidence="2" id="KW-0812">Transmembrane</keyword>
<dbReference type="InterPro" id="IPR001434">
    <property type="entry name" value="OmcB-like_DUF11"/>
</dbReference>